<evidence type="ECO:0000259" key="1">
    <source>
        <dbReference type="Pfam" id="PF00668"/>
    </source>
</evidence>
<dbReference type="Gene3D" id="3.30.559.10">
    <property type="entry name" value="Chloramphenicol acetyltransferase-like domain"/>
    <property type="match status" value="1"/>
</dbReference>
<dbReference type="OrthoDB" id="2472181at2"/>
<dbReference type="RefSeq" id="WP_111213640.1">
    <property type="nucleotide sequence ID" value="NZ_POTY01000049.1"/>
</dbReference>
<dbReference type="Gene3D" id="3.30.559.30">
    <property type="entry name" value="Nonribosomal peptide synthetase, condensation domain"/>
    <property type="match status" value="1"/>
</dbReference>
<dbReference type="GO" id="GO:0009239">
    <property type="term" value="P:enterobactin biosynthetic process"/>
    <property type="evidence" value="ECO:0007669"/>
    <property type="project" value="TreeGrafter"/>
</dbReference>
<dbReference type="GO" id="GO:0031177">
    <property type="term" value="F:phosphopantetheine binding"/>
    <property type="evidence" value="ECO:0007669"/>
    <property type="project" value="TreeGrafter"/>
</dbReference>
<sequence length="419" mass="46808">MDHYRGRDSALNEQVLWRLRGPYDHEAMTRAVAALTARHEPLRTTFPPGRRLRQRIHEPRPVPVPLTDVSAEPDPTAAARRIVATEVATGVDASVWPLRPLVLRIDPRHHLVVLTLHHYCSDDYSNALLARDLRALYAAETGEPADLPAPQWQYAQWARWQSEQLSGANLARLTEYWTGKLSGARLVKLPARRQRPVPDGEPPWISVEHYVDAETTAGLRQLARQHRTTLFPVTLAVFYALLHTETGADDLTVASLFANRTQPQVRDTVGFFASMVLLRERVTPGTTLSELIAQTRTTVMAAMRHQDLPHQLLPPDTVTGGTGRTDDVLFQLLGGLMTRADMAGEELDDMEAQLERRRFALEFVVVPQGDTLSALLLCSRADFDPAWADAFVRDYVSLVRRAVTDADVPLAELRAAPVT</sequence>
<dbReference type="GO" id="GO:0047527">
    <property type="term" value="F:2,3-dihydroxybenzoate-serine ligase activity"/>
    <property type="evidence" value="ECO:0007669"/>
    <property type="project" value="TreeGrafter"/>
</dbReference>
<dbReference type="Pfam" id="PF00668">
    <property type="entry name" value="Condensation"/>
    <property type="match status" value="1"/>
</dbReference>
<dbReference type="InterPro" id="IPR001242">
    <property type="entry name" value="Condensation_dom"/>
</dbReference>
<dbReference type="PANTHER" id="PTHR45527:SF1">
    <property type="entry name" value="FATTY ACID SYNTHASE"/>
    <property type="match status" value="1"/>
</dbReference>
<name>A0A2W2E6I9_9ACTN</name>
<dbReference type="GO" id="GO:0008610">
    <property type="term" value="P:lipid biosynthetic process"/>
    <property type="evidence" value="ECO:0007669"/>
    <property type="project" value="UniProtKB-ARBA"/>
</dbReference>
<dbReference type="PANTHER" id="PTHR45527">
    <property type="entry name" value="NONRIBOSOMAL PEPTIDE SYNTHETASE"/>
    <property type="match status" value="1"/>
</dbReference>
<proteinExistence type="predicted"/>
<dbReference type="GO" id="GO:0009366">
    <property type="term" value="C:enterobactin synthetase complex"/>
    <property type="evidence" value="ECO:0007669"/>
    <property type="project" value="TreeGrafter"/>
</dbReference>
<keyword evidence="3" id="KW-1185">Reference proteome</keyword>
<dbReference type="InterPro" id="IPR023213">
    <property type="entry name" value="CAT-like_dom_sf"/>
</dbReference>
<evidence type="ECO:0000313" key="3">
    <source>
        <dbReference type="Proteomes" id="UP000248924"/>
    </source>
</evidence>
<evidence type="ECO:0000313" key="2">
    <source>
        <dbReference type="EMBL" id="PZG19906.1"/>
    </source>
</evidence>
<dbReference type="GO" id="GO:0043041">
    <property type="term" value="P:amino acid activation for nonribosomal peptide biosynthetic process"/>
    <property type="evidence" value="ECO:0007669"/>
    <property type="project" value="TreeGrafter"/>
</dbReference>
<accession>A0A2W2E6I9</accession>
<dbReference type="Proteomes" id="UP000248924">
    <property type="component" value="Unassembled WGS sequence"/>
</dbReference>
<dbReference type="AlphaFoldDB" id="A0A2W2E6I9"/>
<dbReference type="SUPFAM" id="SSF52777">
    <property type="entry name" value="CoA-dependent acyltransferases"/>
    <property type="match status" value="2"/>
</dbReference>
<protein>
    <submittedName>
        <fullName evidence="2">Condensation protein</fullName>
    </submittedName>
</protein>
<gene>
    <name evidence="2" type="ORF">C1I95_10610</name>
</gene>
<organism evidence="2 3">
    <name type="scientific">Micromonospora craterilacus</name>
    <dbReference type="NCBI Taxonomy" id="1655439"/>
    <lineage>
        <taxon>Bacteria</taxon>
        <taxon>Bacillati</taxon>
        <taxon>Actinomycetota</taxon>
        <taxon>Actinomycetes</taxon>
        <taxon>Micromonosporales</taxon>
        <taxon>Micromonosporaceae</taxon>
        <taxon>Micromonospora</taxon>
    </lineage>
</organism>
<feature type="domain" description="Condensation" evidence="1">
    <location>
        <begin position="6"/>
        <end position="414"/>
    </location>
</feature>
<reference evidence="2 3" key="1">
    <citation type="submission" date="2018-01" db="EMBL/GenBank/DDBJ databases">
        <title>Draft genome sequence of Jishengella sp. NA12.</title>
        <authorList>
            <person name="Sahin N."/>
            <person name="Ay H."/>
            <person name="Saygin H."/>
        </authorList>
    </citation>
    <scope>NUCLEOTIDE SEQUENCE [LARGE SCALE GENOMIC DNA]</scope>
    <source>
        <strain evidence="2 3">NA12</strain>
    </source>
</reference>
<dbReference type="EMBL" id="POTY01000049">
    <property type="protein sequence ID" value="PZG19906.1"/>
    <property type="molecule type" value="Genomic_DNA"/>
</dbReference>
<dbReference type="GO" id="GO:0005829">
    <property type="term" value="C:cytosol"/>
    <property type="evidence" value="ECO:0007669"/>
    <property type="project" value="TreeGrafter"/>
</dbReference>
<comment type="caution">
    <text evidence="2">The sequence shown here is derived from an EMBL/GenBank/DDBJ whole genome shotgun (WGS) entry which is preliminary data.</text>
</comment>